<name>A0A392RF24_9FABA</name>
<organism evidence="1 2">
    <name type="scientific">Trifolium medium</name>
    <dbReference type="NCBI Taxonomy" id="97028"/>
    <lineage>
        <taxon>Eukaryota</taxon>
        <taxon>Viridiplantae</taxon>
        <taxon>Streptophyta</taxon>
        <taxon>Embryophyta</taxon>
        <taxon>Tracheophyta</taxon>
        <taxon>Spermatophyta</taxon>
        <taxon>Magnoliopsida</taxon>
        <taxon>eudicotyledons</taxon>
        <taxon>Gunneridae</taxon>
        <taxon>Pentapetalae</taxon>
        <taxon>rosids</taxon>
        <taxon>fabids</taxon>
        <taxon>Fabales</taxon>
        <taxon>Fabaceae</taxon>
        <taxon>Papilionoideae</taxon>
        <taxon>50 kb inversion clade</taxon>
        <taxon>NPAAA clade</taxon>
        <taxon>Hologalegina</taxon>
        <taxon>IRL clade</taxon>
        <taxon>Trifolieae</taxon>
        <taxon>Trifolium</taxon>
    </lineage>
</organism>
<comment type="caution">
    <text evidence="1">The sequence shown here is derived from an EMBL/GenBank/DDBJ whole genome shotgun (WGS) entry which is preliminary data.</text>
</comment>
<reference evidence="1 2" key="1">
    <citation type="journal article" date="2018" name="Front. Plant Sci.">
        <title>Red Clover (Trifolium pratense) and Zigzag Clover (T. medium) - A Picture of Genomic Similarities and Differences.</title>
        <authorList>
            <person name="Dluhosova J."/>
            <person name="Istvanek J."/>
            <person name="Nedelnik J."/>
            <person name="Repkova J."/>
        </authorList>
    </citation>
    <scope>NUCLEOTIDE SEQUENCE [LARGE SCALE GENOMIC DNA]</scope>
    <source>
        <strain evidence="2">cv. 10/8</strain>
        <tissue evidence="1">Leaf</tissue>
    </source>
</reference>
<keyword evidence="2" id="KW-1185">Reference proteome</keyword>
<dbReference type="AlphaFoldDB" id="A0A392RF24"/>
<protein>
    <submittedName>
        <fullName evidence="1">Uncharacterized protein</fullName>
    </submittedName>
</protein>
<feature type="non-terminal residue" evidence="1">
    <location>
        <position position="1"/>
    </location>
</feature>
<accession>A0A392RF24</accession>
<evidence type="ECO:0000313" key="1">
    <source>
        <dbReference type="EMBL" id="MCI34390.1"/>
    </source>
</evidence>
<proteinExistence type="predicted"/>
<dbReference type="Proteomes" id="UP000265520">
    <property type="component" value="Unassembled WGS sequence"/>
</dbReference>
<evidence type="ECO:0000313" key="2">
    <source>
        <dbReference type="Proteomes" id="UP000265520"/>
    </source>
</evidence>
<dbReference type="EMBL" id="LXQA010213218">
    <property type="protein sequence ID" value="MCI34390.1"/>
    <property type="molecule type" value="Genomic_DNA"/>
</dbReference>
<sequence>LPSCHGVLELMVENEWHNLGEYVNWSTIARRAITILEDWKSVDQMSRPAAECCHYAMEKAKIKDLKI</sequence>